<dbReference type="AlphaFoldDB" id="T1H4C4"/>
<name>T1H4C4_MEGSC</name>
<dbReference type="EnsemblMetazoa" id="MESCA011133-RA">
    <property type="protein sequence ID" value="MESCA011133-PA"/>
    <property type="gene ID" value="MESCA011133"/>
</dbReference>
<dbReference type="Gene3D" id="2.130.10.10">
    <property type="entry name" value="YVTN repeat-like/Quinoprotein amine dehydrogenase"/>
    <property type="match status" value="2"/>
</dbReference>
<protein>
    <recommendedName>
        <fullName evidence="5">WD repeat-containing protein 55 homolog</fullName>
    </recommendedName>
</protein>
<dbReference type="PANTHER" id="PTHR19854">
    <property type="entry name" value="TRANSDUCIN BETA-LIKE 3"/>
    <property type="match status" value="1"/>
</dbReference>
<dbReference type="HOGENOM" id="CLU_041940_2_1_1"/>
<dbReference type="InterPro" id="IPR036322">
    <property type="entry name" value="WD40_repeat_dom_sf"/>
</dbReference>
<evidence type="ECO:0000256" key="2">
    <source>
        <dbReference type="ARBA" id="ARBA00022737"/>
    </source>
</evidence>
<evidence type="ECO:0000313" key="4">
    <source>
        <dbReference type="Proteomes" id="UP000015102"/>
    </source>
</evidence>
<evidence type="ECO:0000313" key="3">
    <source>
        <dbReference type="EnsemblMetazoa" id="MESCA011133-PA"/>
    </source>
</evidence>
<keyword evidence="4" id="KW-1185">Reference proteome</keyword>
<keyword evidence="1" id="KW-0853">WD repeat</keyword>
<keyword evidence="2" id="KW-0677">Repeat</keyword>
<reference evidence="3" key="2">
    <citation type="submission" date="2015-06" db="UniProtKB">
        <authorList>
            <consortium name="EnsemblMetazoa"/>
        </authorList>
    </citation>
    <scope>IDENTIFICATION</scope>
</reference>
<dbReference type="InterPro" id="IPR015943">
    <property type="entry name" value="WD40/YVTN_repeat-like_dom_sf"/>
</dbReference>
<evidence type="ECO:0008006" key="5">
    <source>
        <dbReference type="Google" id="ProtNLM"/>
    </source>
</evidence>
<proteinExistence type="predicted"/>
<accession>T1H4C4</accession>
<sequence>MHHTNDYLCTQEKGGLFKLWSLTNSGYTENQKVESSHQAFCKSNFCIEKNLIAVPFEDNSIGLLDVDTFEVVQRVSQNTDDKLGMISVLKFISINEKQYLISGYESGELRIHDLNNLDKVISSLKFENMITSVDFDPFTNRGICGGIGNKLNTFYINKSSLELQFDKDILIKNEGVEVVKIRGDRKIFVSGGSDSRVRIFSWKSLRPLAVLTEHKTGGISDISFSDGKSPYGMLQ</sequence>
<dbReference type="OMA" id="PCFNLHT"/>
<evidence type="ECO:0000256" key="1">
    <source>
        <dbReference type="ARBA" id="ARBA00022574"/>
    </source>
</evidence>
<dbReference type="STRING" id="36166.T1H4C4"/>
<dbReference type="Proteomes" id="UP000015102">
    <property type="component" value="Unassembled WGS sequence"/>
</dbReference>
<organism evidence="3 4">
    <name type="scientific">Megaselia scalaris</name>
    <name type="common">Humpbacked fly</name>
    <name type="synonym">Phora scalaris</name>
    <dbReference type="NCBI Taxonomy" id="36166"/>
    <lineage>
        <taxon>Eukaryota</taxon>
        <taxon>Metazoa</taxon>
        <taxon>Ecdysozoa</taxon>
        <taxon>Arthropoda</taxon>
        <taxon>Hexapoda</taxon>
        <taxon>Insecta</taxon>
        <taxon>Pterygota</taxon>
        <taxon>Neoptera</taxon>
        <taxon>Endopterygota</taxon>
        <taxon>Diptera</taxon>
        <taxon>Brachycera</taxon>
        <taxon>Muscomorpha</taxon>
        <taxon>Platypezoidea</taxon>
        <taxon>Phoridae</taxon>
        <taxon>Megaseliini</taxon>
        <taxon>Megaselia</taxon>
    </lineage>
</organism>
<dbReference type="EMBL" id="CAQQ02053688">
    <property type="status" value="NOT_ANNOTATED_CDS"/>
    <property type="molecule type" value="Genomic_DNA"/>
</dbReference>
<dbReference type="SUPFAM" id="SSF50978">
    <property type="entry name" value="WD40 repeat-like"/>
    <property type="match status" value="1"/>
</dbReference>
<dbReference type="PANTHER" id="PTHR19854:SF1">
    <property type="entry name" value="GUANINE NUCLEOTIDE-BINDING PROTEIN SUBUNIT BETA-LIKE PROTEIN 1"/>
    <property type="match status" value="1"/>
</dbReference>
<reference evidence="4" key="1">
    <citation type="submission" date="2013-02" db="EMBL/GenBank/DDBJ databases">
        <authorList>
            <person name="Hughes D."/>
        </authorList>
    </citation>
    <scope>NUCLEOTIDE SEQUENCE</scope>
    <source>
        <strain>Durham</strain>
        <strain evidence="4">NC isolate 2 -- Noor lab</strain>
    </source>
</reference>